<dbReference type="Pfam" id="PF02779">
    <property type="entry name" value="Transket_pyr"/>
    <property type="match status" value="1"/>
</dbReference>
<dbReference type="GeneID" id="90984407"/>
<comment type="caution">
    <text evidence="2">The sequence shown here is derived from an EMBL/GenBank/DDBJ whole genome shotgun (WGS) entry which is preliminary data.</text>
</comment>
<dbReference type="AlphaFoldDB" id="A0A073IP41"/>
<dbReference type="PANTHER" id="PTHR43825">
    <property type="entry name" value="PYRUVATE DEHYDROGENASE E1 COMPONENT"/>
    <property type="match status" value="1"/>
</dbReference>
<dbReference type="InterPro" id="IPR033248">
    <property type="entry name" value="Transketolase_C"/>
</dbReference>
<dbReference type="Gene3D" id="3.40.50.920">
    <property type="match status" value="1"/>
</dbReference>
<feature type="domain" description="Transketolase-like pyrimidine-binding" evidence="1">
    <location>
        <begin position="7"/>
        <end position="168"/>
    </location>
</feature>
<dbReference type="PANTHER" id="PTHR43825:SF1">
    <property type="entry name" value="TRANSKETOLASE-LIKE PYRIMIDINE-BINDING DOMAIN-CONTAINING PROTEIN"/>
    <property type="match status" value="1"/>
</dbReference>
<gene>
    <name evidence="2" type="ORF">EH55_09855</name>
</gene>
<organism evidence="2 3">
    <name type="scientific">Synergistes jonesii</name>
    <dbReference type="NCBI Taxonomy" id="2754"/>
    <lineage>
        <taxon>Bacteria</taxon>
        <taxon>Thermotogati</taxon>
        <taxon>Synergistota</taxon>
        <taxon>Synergistia</taxon>
        <taxon>Synergistales</taxon>
        <taxon>Synergistaceae</taxon>
        <taxon>Synergistes</taxon>
    </lineage>
</organism>
<dbReference type="OrthoDB" id="9803371at2"/>
<keyword evidence="3" id="KW-1185">Reference proteome</keyword>
<dbReference type="EMBL" id="JMKI01000047">
    <property type="protein sequence ID" value="KEJ91499.1"/>
    <property type="molecule type" value="Genomic_DNA"/>
</dbReference>
<dbReference type="STRING" id="2754.EH55_09855"/>
<sequence>MNADGNLSALSAFCAALSERAAGKDFIFVASEETAEKELKDLLPFSSESLSPSIEGAVMSAAGFALAGRKPWLIGRAADIAGRCYSRIREAIVQTGLPVRIVSFDGGISCVHEGASSQMLEDIALMRAMPRMNVIVPADEETAVRVIEAGDEISCPFYMRLDGAALSQKYENASEPFHIGGARILRGGGGVTICACGAMVARALKAAERLEMQNINAEVIDCYSLKPFAENVLLSSVRRTGCCVAASEENAFGGLFGAVAECLGRTYPVPLRSVAVGDEFVNSGTQEELCEYYGLTWKEIVDAAAQVWALRRR</sequence>
<dbReference type="InterPro" id="IPR051157">
    <property type="entry name" value="PDH/Transketolase"/>
</dbReference>
<protein>
    <recommendedName>
        <fullName evidence="1">Transketolase-like pyrimidine-binding domain-containing protein</fullName>
    </recommendedName>
</protein>
<name>A0A073IP41_9BACT</name>
<dbReference type="SUPFAM" id="SSF52922">
    <property type="entry name" value="TK C-terminal domain-like"/>
    <property type="match status" value="1"/>
</dbReference>
<dbReference type="SUPFAM" id="SSF52518">
    <property type="entry name" value="Thiamin diphosphate-binding fold (THDP-binding)"/>
    <property type="match status" value="1"/>
</dbReference>
<dbReference type="InterPro" id="IPR009014">
    <property type="entry name" value="Transketo_C/PFOR_II"/>
</dbReference>
<evidence type="ECO:0000313" key="2">
    <source>
        <dbReference type="EMBL" id="KEJ91499.1"/>
    </source>
</evidence>
<evidence type="ECO:0000259" key="1">
    <source>
        <dbReference type="SMART" id="SM00861"/>
    </source>
</evidence>
<dbReference type="Proteomes" id="UP000027665">
    <property type="component" value="Unassembled WGS sequence"/>
</dbReference>
<dbReference type="eggNOG" id="COG3958">
    <property type="taxonomic scope" value="Bacteria"/>
</dbReference>
<dbReference type="SMART" id="SM00861">
    <property type="entry name" value="Transket_pyr"/>
    <property type="match status" value="1"/>
</dbReference>
<proteinExistence type="predicted"/>
<reference evidence="2 3" key="1">
    <citation type="submission" date="2014-04" db="EMBL/GenBank/DDBJ databases">
        <title>Draft Genome Sequence of Synergistes jonesii.</title>
        <authorList>
            <person name="Coil D.A."/>
            <person name="Eisen J.A."/>
            <person name="Holland-Moritz H.E."/>
        </authorList>
    </citation>
    <scope>NUCLEOTIDE SEQUENCE [LARGE SCALE GENOMIC DNA]</scope>
    <source>
        <strain evidence="2 3">78-1</strain>
    </source>
</reference>
<evidence type="ECO:0000313" key="3">
    <source>
        <dbReference type="Proteomes" id="UP000027665"/>
    </source>
</evidence>
<dbReference type="InterPro" id="IPR005475">
    <property type="entry name" value="Transketolase-like_Pyr-bd"/>
</dbReference>
<dbReference type="RefSeq" id="WP_051682863.1">
    <property type="nucleotide sequence ID" value="NZ_JAWRIX010000065.1"/>
</dbReference>
<accession>A0A073IP41</accession>
<dbReference type="InterPro" id="IPR029061">
    <property type="entry name" value="THDP-binding"/>
</dbReference>
<dbReference type="Pfam" id="PF02780">
    <property type="entry name" value="Transketolase_C"/>
    <property type="match status" value="1"/>
</dbReference>
<dbReference type="Gene3D" id="3.40.50.970">
    <property type="match status" value="1"/>
</dbReference>